<dbReference type="RefSeq" id="WP_043967120.1">
    <property type="nucleotide sequence ID" value="NZ_JXTH01000041.1"/>
</dbReference>
<evidence type="ECO:0000313" key="1">
    <source>
        <dbReference type="EMBL" id="KIQ93883.1"/>
    </source>
</evidence>
<dbReference type="PATRIC" id="fig|404937.3.peg.2159"/>
<dbReference type="Gene3D" id="3.30.2220.30">
    <property type="match status" value="1"/>
</dbReference>
<protein>
    <submittedName>
        <fullName evidence="1">Phage XkdN-like protein</fullName>
    </submittedName>
</protein>
<sequence length="137" mass="15576">MSNVVDILLKMDAEKLELPKKLVEIKRLSELAGEPVVFEIKALTQTQFEEIQDMSTKFDPISNKADIDVFTIKLETILKGVVSPELKRKELLEHYKVPTPYDLIKKLFTPGEIDRLYNEISNLSGFGEGAVEEVKKP</sequence>
<name>A0A0D0Q7H2_9BACL</name>
<reference evidence="1 2" key="1">
    <citation type="submission" date="2015-01" db="EMBL/GenBank/DDBJ databases">
        <title>Draft genome of Anoxybacillus thermarum strain AF/04.</title>
        <authorList>
            <person name="Poli A."/>
            <person name="Nicolaus B."/>
            <person name="Chan K.-G."/>
            <person name="Kahar U.M."/>
            <person name="Yaakob A.S."/>
            <person name="Chan C.S."/>
            <person name="Goh K.M."/>
        </authorList>
    </citation>
    <scope>NUCLEOTIDE SEQUENCE [LARGE SCALE GENOMIC DNA]</scope>
    <source>
        <strain evidence="1 2">AF/04</strain>
    </source>
</reference>
<dbReference type="AlphaFoldDB" id="A0A0D0Q7H2"/>
<dbReference type="Pfam" id="PF08890">
    <property type="entry name" value="Phage_TAC_5"/>
    <property type="match status" value="1"/>
</dbReference>
<dbReference type="Proteomes" id="UP000032102">
    <property type="component" value="Unassembled WGS sequence"/>
</dbReference>
<evidence type="ECO:0000313" key="2">
    <source>
        <dbReference type="Proteomes" id="UP000032102"/>
    </source>
</evidence>
<dbReference type="InterPro" id="IPR038559">
    <property type="entry name" value="XkdN-like_sf"/>
</dbReference>
<proteinExistence type="predicted"/>
<gene>
    <name evidence="1" type="ORF">LH47_02033</name>
</gene>
<dbReference type="InterPro" id="IPR014986">
    <property type="entry name" value="XkdN-like"/>
</dbReference>
<organism evidence="1 2">
    <name type="scientific">Anoxybacillus thermarum</name>
    <dbReference type="NCBI Taxonomy" id="404937"/>
    <lineage>
        <taxon>Bacteria</taxon>
        <taxon>Bacillati</taxon>
        <taxon>Bacillota</taxon>
        <taxon>Bacilli</taxon>
        <taxon>Bacillales</taxon>
        <taxon>Anoxybacillaceae</taxon>
        <taxon>Anoxybacillus</taxon>
    </lineage>
</organism>
<dbReference type="EMBL" id="JXTH01000041">
    <property type="protein sequence ID" value="KIQ93883.1"/>
    <property type="molecule type" value="Genomic_DNA"/>
</dbReference>
<accession>A0A0D0Q7H2</accession>
<keyword evidence="2" id="KW-1185">Reference proteome</keyword>
<comment type="caution">
    <text evidence="1">The sequence shown here is derived from an EMBL/GenBank/DDBJ whole genome shotgun (WGS) entry which is preliminary data.</text>
</comment>